<protein>
    <recommendedName>
        <fullName evidence="4">F-box domain-containing protein</fullName>
    </recommendedName>
</protein>
<dbReference type="Proteomes" id="UP000807306">
    <property type="component" value="Unassembled WGS sequence"/>
</dbReference>
<evidence type="ECO:0008006" key="4">
    <source>
        <dbReference type="Google" id="ProtNLM"/>
    </source>
</evidence>
<evidence type="ECO:0000256" key="1">
    <source>
        <dbReference type="SAM" id="MobiDB-lite"/>
    </source>
</evidence>
<reference evidence="2" key="1">
    <citation type="submission" date="2020-11" db="EMBL/GenBank/DDBJ databases">
        <authorList>
            <consortium name="DOE Joint Genome Institute"/>
            <person name="Ahrendt S."/>
            <person name="Riley R."/>
            <person name="Andreopoulos W."/>
            <person name="Labutti K."/>
            <person name="Pangilinan J."/>
            <person name="Ruiz-Duenas F.J."/>
            <person name="Barrasa J.M."/>
            <person name="Sanchez-Garcia M."/>
            <person name="Camarero S."/>
            <person name="Miyauchi S."/>
            <person name="Serrano A."/>
            <person name="Linde D."/>
            <person name="Babiker R."/>
            <person name="Drula E."/>
            <person name="Ayuso-Fernandez I."/>
            <person name="Pacheco R."/>
            <person name="Padilla G."/>
            <person name="Ferreira P."/>
            <person name="Barriuso J."/>
            <person name="Kellner H."/>
            <person name="Castanera R."/>
            <person name="Alfaro M."/>
            <person name="Ramirez L."/>
            <person name="Pisabarro A.G."/>
            <person name="Kuo A."/>
            <person name="Tritt A."/>
            <person name="Lipzen A."/>
            <person name="He G."/>
            <person name="Yan M."/>
            <person name="Ng V."/>
            <person name="Cullen D."/>
            <person name="Martin F."/>
            <person name="Rosso M.-N."/>
            <person name="Henrissat B."/>
            <person name="Hibbett D."/>
            <person name="Martinez A.T."/>
            <person name="Grigoriev I.V."/>
        </authorList>
    </citation>
    <scope>NUCLEOTIDE SEQUENCE</scope>
    <source>
        <strain evidence="2">CBS 506.95</strain>
    </source>
</reference>
<feature type="compositionally biased region" description="Polar residues" evidence="1">
    <location>
        <begin position="7"/>
        <end position="20"/>
    </location>
</feature>
<dbReference type="EMBL" id="MU157842">
    <property type="protein sequence ID" value="KAF9530005.1"/>
    <property type="molecule type" value="Genomic_DNA"/>
</dbReference>
<proteinExistence type="predicted"/>
<accession>A0A9P6EJG0</accession>
<evidence type="ECO:0000313" key="2">
    <source>
        <dbReference type="EMBL" id="KAF9530005.1"/>
    </source>
</evidence>
<organism evidence="2 3">
    <name type="scientific">Crepidotus variabilis</name>
    <dbReference type="NCBI Taxonomy" id="179855"/>
    <lineage>
        <taxon>Eukaryota</taxon>
        <taxon>Fungi</taxon>
        <taxon>Dikarya</taxon>
        <taxon>Basidiomycota</taxon>
        <taxon>Agaricomycotina</taxon>
        <taxon>Agaricomycetes</taxon>
        <taxon>Agaricomycetidae</taxon>
        <taxon>Agaricales</taxon>
        <taxon>Agaricineae</taxon>
        <taxon>Crepidotaceae</taxon>
        <taxon>Crepidotus</taxon>
    </lineage>
</organism>
<gene>
    <name evidence="2" type="ORF">CPB83DRAFT_882417</name>
</gene>
<comment type="caution">
    <text evidence="2">The sequence shown here is derived from an EMBL/GenBank/DDBJ whole genome shotgun (WGS) entry which is preliminary data.</text>
</comment>
<feature type="region of interest" description="Disordered" evidence="1">
    <location>
        <begin position="1"/>
        <end position="20"/>
    </location>
</feature>
<name>A0A9P6EJG0_9AGAR</name>
<keyword evidence="3" id="KW-1185">Reference proteome</keyword>
<sequence>MGHHQPQLATSSSQAHTNRPNITVIETQDPLLNLPRELISKIFECGYAMDPKGSPLILGAVCCSWRVIAWSTPTIWSSVSFCINPPGLEEFLHARLELLEEYVTRSRALPLSLCVYNDDARRWNQDKSSVESFADILNQCYERWRLLDLHLPKAFLQCLDERKLPRGRTAMKSLSISMSDGASDSLKIELSCSTLYLQNLHLINSAFDLNSLKATFTQLRTILASGSVEAWLSVISSAPLLEEATFLESSSSSTSPSNRGMVHSSLRLLKMSFGSFSEKRRLPFHHITCPNLHTFSINNPSYHFCGDFGLLADNQEQKLTTLDLWNFHSSCTHLEDLLATLPSLENLSIGKPKYISATELFNRIFLRFYRSYSTSSSIIPKSFILPNLQTFHFDGHWFSYDAWPRLRPLWDCQTQVAGATDARNASDHQPTTAPNKWSDFKLKNFSVNLHNHEEIETMKAVTCLDQETLDVMLNLREAGVKVSMSAYGMNACIKDLIQASVEMIRAQKS</sequence>
<dbReference type="OrthoDB" id="2269034at2759"/>
<dbReference type="AlphaFoldDB" id="A0A9P6EJG0"/>
<dbReference type="SUPFAM" id="SSF52058">
    <property type="entry name" value="L domain-like"/>
    <property type="match status" value="1"/>
</dbReference>
<evidence type="ECO:0000313" key="3">
    <source>
        <dbReference type="Proteomes" id="UP000807306"/>
    </source>
</evidence>